<comment type="caution">
    <text evidence="1">The sequence shown here is derived from an EMBL/GenBank/DDBJ whole genome shotgun (WGS) entry which is preliminary data.</text>
</comment>
<dbReference type="Proteomes" id="UP001140949">
    <property type="component" value="Unassembled WGS sequence"/>
</dbReference>
<dbReference type="GO" id="GO:0005840">
    <property type="term" value="C:ribosome"/>
    <property type="evidence" value="ECO:0007669"/>
    <property type="project" value="UniProtKB-KW"/>
</dbReference>
<organism evidence="1 2">
    <name type="scientific">Iris pallida</name>
    <name type="common">Sweet iris</name>
    <dbReference type="NCBI Taxonomy" id="29817"/>
    <lineage>
        <taxon>Eukaryota</taxon>
        <taxon>Viridiplantae</taxon>
        <taxon>Streptophyta</taxon>
        <taxon>Embryophyta</taxon>
        <taxon>Tracheophyta</taxon>
        <taxon>Spermatophyta</taxon>
        <taxon>Magnoliopsida</taxon>
        <taxon>Liliopsida</taxon>
        <taxon>Asparagales</taxon>
        <taxon>Iridaceae</taxon>
        <taxon>Iridoideae</taxon>
        <taxon>Irideae</taxon>
        <taxon>Iris</taxon>
    </lineage>
</organism>
<proteinExistence type="predicted"/>
<dbReference type="AlphaFoldDB" id="A0AAX6G4D4"/>
<accession>A0AAX6G4D4</accession>
<protein>
    <submittedName>
        <fullName evidence="1">40S ribosomal protein S26-1-like</fullName>
    </submittedName>
</protein>
<reference evidence="1" key="1">
    <citation type="journal article" date="2023" name="GigaByte">
        <title>Genome assembly of the bearded iris, Iris pallida Lam.</title>
        <authorList>
            <person name="Bruccoleri R.E."/>
            <person name="Oakeley E.J."/>
            <person name="Faust A.M.E."/>
            <person name="Altorfer M."/>
            <person name="Dessus-Babus S."/>
            <person name="Burckhardt D."/>
            <person name="Oertli M."/>
            <person name="Naumann U."/>
            <person name="Petersen F."/>
            <person name="Wong J."/>
        </authorList>
    </citation>
    <scope>NUCLEOTIDE SEQUENCE</scope>
    <source>
        <strain evidence="1">GSM-AAB239-AS_SAM_17_03QT</strain>
    </source>
</reference>
<keyword evidence="1" id="KW-0689">Ribosomal protein</keyword>
<keyword evidence="1" id="KW-0687">Ribonucleoprotein</keyword>
<dbReference type="EMBL" id="JANAVB010022800">
    <property type="protein sequence ID" value="KAJ6823490.1"/>
    <property type="molecule type" value="Genomic_DNA"/>
</dbReference>
<evidence type="ECO:0000313" key="1">
    <source>
        <dbReference type="EMBL" id="KAJ6823490.1"/>
    </source>
</evidence>
<gene>
    <name evidence="1" type="ORF">M6B38_383345</name>
</gene>
<keyword evidence="2" id="KW-1185">Reference proteome</keyword>
<reference evidence="1" key="2">
    <citation type="submission" date="2023-04" db="EMBL/GenBank/DDBJ databases">
        <authorList>
            <person name="Bruccoleri R.E."/>
            <person name="Oakeley E.J."/>
            <person name="Faust A.-M."/>
            <person name="Dessus-Babus S."/>
            <person name="Altorfer M."/>
            <person name="Burckhardt D."/>
            <person name="Oertli M."/>
            <person name="Naumann U."/>
            <person name="Petersen F."/>
            <person name="Wong J."/>
        </authorList>
    </citation>
    <scope>NUCLEOTIDE SEQUENCE</scope>
    <source>
        <strain evidence="1">GSM-AAB239-AS_SAM_17_03QT</strain>
        <tissue evidence="1">Leaf</tissue>
    </source>
</reference>
<name>A0AAX6G4D4_IRIPA</name>
<sequence length="67" mass="7103">MFRRPVSTMDTLFPNSTRRCSNVFLVPSILMLLGSVLARPGGTVSLLNSSGAGMILPGQARPSALLE</sequence>
<evidence type="ECO:0000313" key="2">
    <source>
        <dbReference type="Proteomes" id="UP001140949"/>
    </source>
</evidence>